<organism evidence="8 9">
    <name type="scientific">Maribacter litoralis</name>
    <dbReference type="NCBI Taxonomy" id="2059726"/>
    <lineage>
        <taxon>Bacteria</taxon>
        <taxon>Pseudomonadati</taxon>
        <taxon>Bacteroidota</taxon>
        <taxon>Flavobacteriia</taxon>
        <taxon>Flavobacteriales</taxon>
        <taxon>Flavobacteriaceae</taxon>
        <taxon>Maribacter</taxon>
    </lineage>
</organism>
<dbReference type="Proteomes" id="UP000430202">
    <property type="component" value="Unassembled WGS sequence"/>
</dbReference>
<evidence type="ECO:0000313" key="8">
    <source>
        <dbReference type="EMBL" id="VXC28723.1"/>
    </source>
</evidence>
<protein>
    <recommendedName>
        <fullName evidence="6">Peptidyl-prolyl cis-trans isomerase</fullName>
        <ecNumber evidence="6">5.2.1.8</ecNumber>
    </recommendedName>
</protein>
<dbReference type="Pfam" id="PF00254">
    <property type="entry name" value="FKBP_C"/>
    <property type="match status" value="1"/>
</dbReference>
<sequence length="157" mass="16919">MKYIAFLFLLTSLVSCKLSDDTNTTTVVEPIDYTETNEAEINAYLEDNSLESQKTASGLHYIIENQGEGAAPTATSNVTVAYKGYFLNGTVFDQSEEGITIGLDQVISGWTEGIQLFNEGGNGMLLIPAHLGYGSFDYNGIPGGSVLVFDIELLSVN</sequence>
<dbReference type="GO" id="GO:0003755">
    <property type="term" value="F:peptidyl-prolyl cis-trans isomerase activity"/>
    <property type="evidence" value="ECO:0007669"/>
    <property type="project" value="UniProtKB-UniRule"/>
</dbReference>
<name>A0A653XF94_9FLAO</name>
<evidence type="ECO:0000256" key="1">
    <source>
        <dbReference type="ARBA" id="ARBA00000971"/>
    </source>
</evidence>
<proteinExistence type="inferred from homology"/>
<dbReference type="InterPro" id="IPR001179">
    <property type="entry name" value="PPIase_FKBP_dom"/>
</dbReference>
<feature type="domain" description="PPIase FKBP-type" evidence="7">
    <location>
        <begin position="75"/>
        <end position="157"/>
    </location>
</feature>
<dbReference type="AlphaFoldDB" id="A0A653XF94"/>
<dbReference type="RefSeq" id="WP_159304135.1">
    <property type="nucleotide sequence ID" value="NZ_LR733271.1"/>
</dbReference>
<evidence type="ECO:0000256" key="4">
    <source>
        <dbReference type="ARBA" id="ARBA00023235"/>
    </source>
</evidence>
<comment type="similarity">
    <text evidence="2 6">Belongs to the FKBP-type PPIase family.</text>
</comment>
<evidence type="ECO:0000259" key="7">
    <source>
        <dbReference type="PROSITE" id="PS50059"/>
    </source>
</evidence>
<dbReference type="PROSITE" id="PS50059">
    <property type="entry name" value="FKBP_PPIASE"/>
    <property type="match status" value="1"/>
</dbReference>
<evidence type="ECO:0000256" key="3">
    <source>
        <dbReference type="ARBA" id="ARBA00023110"/>
    </source>
</evidence>
<evidence type="ECO:0000256" key="5">
    <source>
        <dbReference type="PROSITE-ProRule" id="PRU00277"/>
    </source>
</evidence>
<keyword evidence="4 5" id="KW-0413">Isomerase</keyword>
<accession>A0A653XF94</accession>
<evidence type="ECO:0000256" key="6">
    <source>
        <dbReference type="RuleBase" id="RU003915"/>
    </source>
</evidence>
<dbReference type="InterPro" id="IPR046357">
    <property type="entry name" value="PPIase_dom_sf"/>
</dbReference>
<dbReference type="SUPFAM" id="SSF54534">
    <property type="entry name" value="FKBP-like"/>
    <property type="match status" value="1"/>
</dbReference>
<comment type="catalytic activity">
    <reaction evidence="1 5 6">
        <text>[protein]-peptidylproline (omega=180) = [protein]-peptidylproline (omega=0)</text>
        <dbReference type="Rhea" id="RHEA:16237"/>
        <dbReference type="Rhea" id="RHEA-COMP:10747"/>
        <dbReference type="Rhea" id="RHEA-COMP:10748"/>
        <dbReference type="ChEBI" id="CHEBI:83833"/>
        <dbReference type="ChEBI" id="CHEBI:83834"/>
        <dbReference type="EC" id="5.2.1.8"/>
    </reaction>
</comment>
<dbReference type="EC" id="5.2.1.8" evidence="6"/>
<dbReference type="PANTHER" id="PTHR43811">
    <property type="entry name" value="FKBP-TYPE PEPTIDYL-PROLYL CIS-TRANS ISOMERASE FKPA"/>
    <property type="match status" value="1"/>
</dbReference>
<dbReference type="PROSITE" id="PS51257">
    <property type="entry name" value="PROKAR_LIPOPROTEIN"/>
    <property type="match status" value="1"/>
</dbReference>
<dbReference type="Gene3D" id="3.10.50.40">
    <property type="match status" value="1"/>
</dbReference>
<reference evidence="8 9" key="1">
    <citation type="submission" date="2019-10" db="EMBL/GenBank/DDBJ databases">
        <authorList>
            <person name="Karimi E."/>
        </authorList>
    </citation>
    <scope>NUCLEOTIDE SEQUENCE [LARGE SCALE GENOMIC DNA]</scope>
    <source>
        <strain evidence="8">Maribacter sp. 151</strain>
    </source>
</reference>
<keyword evidence="9" id="KW-1185">Reference proteome</keyword>
<dbReference type="EMBL" id="CABWLR010000006">
    <property type="protein sequence ID" value="VXC28723.1"/>
    <property type="molecule type" value="Genomic_DNA"/>
</dbReference>
<keyword evidence="3 5" id="KW-0697">Rotamase</keyword>
<gene>
    <name evidence="8" type="ORF">MARI151_60556</name>
</gene>
<evidence type="ECO:0000313" key="9">
    <source>
        <dbReference type="Proteomes" id="UP000430202"/>
    </source>
</evidence>
<evidence type="ECO:0000256" key="2">
    <source>
        <dbReference type="ARBA" id="ARBA00006577"/>
    </source>
</evidence>
<dbReference type="PANTHER" id="PTHR43811:SF19">
    <property type="entry name" value="39 KDA FK506-BINDING NUCLEAR PROTEIN"/>
    <property type="match status" value="1"/>
</dbReference>